<keyword evidence="2" id="KW-1185">Reference proteome</keyword>
<reference evidence="1 2" key="1">
    <citation type="submission" date="2016-10" db="EMBL/GenBank/DDBJ databases">
        <authorList>
            <person name="de Groot N.N."/>
        </authorList>
    </citation>
    <scope>NUCLEOTIDE SEQUENCE [LARGE SCALE GENOMIC DNA]</scope>
    <source>
        <strain evidence="1 2">DSM 18979</strain>
    </source>
</reference>
<dbReference type="OrthoDB" id="525353at2"/>
<dbReference type="PANTHER" id="PTHR43861:SF6">
    <property type="entry name" value="METHYLTRANSFERASE TYPE 11"/>
    <property type="match status" value="1"/>
</dbReference>
<accession>A0A1I0CQ17</accession>
<dbReference type="EMBL" id="FOHU01000006">
    <property type="protein sequence ID" value="SET21831.1"/>
    <property type="molecule type" value="Genomic_DNA"/>
</dbReference>
<dbReference type="CDD" id="cd02440">
    <property type="entry name" value="AdoMet_MTases"/>
    <property type="match status" value="1"/>
</dbReference>
<name>A0A1I0CQ17_9FIRM</name>
<dbReference type="Gene3D" id="3.40.50.150">
    <property type="entry name" value="Vaccinia Virus protein VP39"/>
    <property type="match status" value="1"/>
</dbReference>
<dbReference type="STRING" id="426128.SAMN05660297_01710"/>
<dbReference type="GO" id="GO:0032259">
    <property type="term" value="P:methylation"/>
    <property type="evidence" value="ECO:0007669"/>
    <property type="project" value="UniProtKB-KW"/>
</dbReference>
<protein>
    <submittedName>
        <fullName evidence="1">Methyltransferase domain-containing protein</fullName>
    </submittedName>
</protein>
<keyword evidence="1" id="KW-0808">Transferase</keyword>
<gene>
    <name evidence="1" type="ORF">SAMN05660297_01710</name>
</gene>
<dbReference type="GO" id="GO:0008168">
    <property type="term" value="F:methyltransferase activity"/>
    <property type="evidence" value="ECO:0007669"/>
    <property type="project" value="UniProtKB-KW"/>
</dbReference>
<evidence type="ECO:0000313" key="2">
    <source>
        <dbReference type="Proteomes" id="UP000199568"/>
    </source>
</evidence>
<sequence length="313" mass="36123">MIQKIGNVILNLKHYSGKDHYSDGDIENELLDIVKNHSDFTEILKNDIRWPVYYHLTPIRRNLLEWYNFDNSKSLLEIGAGCGALTGLFCEKCADVTAVELSKRRAEIIAYRNKEKSNLDIVVGNLNEIELQKKYDYITLIGVLEYAALYTKTPSPYEDFLKNIKSMLKKDGELIIGIENKFGLKYWSGSPEDHTGRLFDGLEGYLTEDSGVRTFSKQELEELLKSIGFNILQFYYPMPDYKIPVQIFSESFLPTIGQIDSFIPSYSQERLQLFNEKLVYDNIIKNGLFDFFANSFLILCKYNGDEKNANSIR</sequence>
<dbReference type="Pfam" id="PF13489">
    <property type="entry name" value="Methyltransf_23"/>
    <property type="match status" value="1"/>
</dbReference>
<dbReference type="Proteomes" id="UP000199568">
    <property type="component" value="Unassembled WGS sequence"/>
</dbReference>
<keyword evidence="1" id="KW-0489">Methyltransferase</keyword>
<dbReference type="AlphaFoldDB" id="A0A1I0CQ17"/>
<evidence type="ECO:0000313" key="1">
    <source>
        <dbReference type="EMBL" id="SET21831.1"/>
    </source>
</evidence>
<dbReference type="PANTHER" id="PTHR43861">
    <property type="entry name" value="TRANS-ACONITATE 2-METHYLTRANSFERASE-RELATED"/>
    <property type="match status" value="1"/>
</dbReference>
<dbReference type="InterPro" id="IPR029063">
    <property type="entry name" value="SAM-dependent_MTases_sf"/>
</dbReference>
<dbReference type="SUPFAM" id="SSF53335">
    <property type="entry name" value="S-adenosyl-L-methionine-dependent methyltransferases"/>
    <property type="match status" value="1"/>
</dbReference>
<dbReference type="RefSeq" id="WP_090442287.1">
    <property type="nucleotide sequence ID" value="NZ_FOHU01000006.1"/>
</dbReference>
<proteinExistence type="predicted"/>
<organism evidence="1 2">
    <name type="scientific">Natronincola peptidivorans</name>
    <dbReference type="NCBI Taxonomy" id="426128"/>
    <lineage>
        <taxon>Bacteria</taxon>
        <taxon>Bacillati</taxon>
        <taxon>Bacillota</taxon>
        <taxon>Clostridia</taxon>
        <taxon>Peptostreptococcales</taxon>
        <taxon>Natronincolaceae</taxon>
        <taxon>Natronincola</taxon>
    </lineage>
</organism>